<dbReference type="InterPro" id="IPR012337">
    <property type="entry name" value="RNaseH-like_sf"/>
</dbReference>
<dbReference type="PANTHER" id="PTHR37984">
    <property type="entry name" value="PROTEIN CBG26694"/>
    <property type="match status" value="1"/>
</dbReference>
<dbReference type="Gene3D" id="1.10.340.70">
    <property type="match status" value="1"/>
</dbReference>
<dbReference type="PROSITE" id="PS50994">
    <property type="entry name" value="INTEGRASE"/>
    <property type="match status" value="1"/>
</dbReference>
<feature type="domain" description="Integrase catalytic" evidence="2">
    <location>
        <begin position="73"/>
        <end position="246"/>
    </location>
</feature>
<dbReference type="GO" id="GO:0003723">
    <property type="term" value="F:RNA binding"/>
    <property type="evidence" value="ECO:0007669"/>
    <property type="project" value="UniProtKB-KW"/>
</dbReference>
<keyword evidence="4" id="KW-1185">Reference proteome</keyword>
<dbReference type="InterPro" id="IPR001584">
    <property type="entry name" value="Integrase_cat-core"/>
</dbReference>
<dbReference type="EMBL" id="AVOT02056819">
    <property type="protein sequence ID" value="MBW0551076.1"/>
    <property type="molecule type" value="Genomic_DNA"/>
</dbReference>
<dbReference type="GO" id="GO:0005634">
    <property type="term" value="C:nucleus"/>
    <property type="evidence" value="ECO:0007669"/>
    <property type="project" value="UniProtKB-ARBA"/>
</dbReference>
<name>A0A9Q3P913_9BASI</name>
<reference evidence="3" key="1">
    <citation type="submission" date="2021-03" db="EMBL/GenBank/DDBJ databases">
        <title>Draft genome sequence of rust myrtle Austropuccinia psidii MF-1, a brazilian biotype.</title>
        <authorList>
            <person name="Quecine M.C."/>
            <person name="Pachon D.M.R."/>
            <person name="Bonatelli M.L."/>
            <person name="Correr F.H."/>
            <person name="Franceschini L.M."/>
            <person name="Leite T.F."/>
            <person name="Margarido G.R.A."/>
            <person name="Almeida C.A."/>
            <person name="Ferrarezi J.A."/>
            <person name="Labate C.A."/>
        </authorList>
    </citation>
    <scope>NUCLEOTIDE SEQUENCE</scope>
    <source>
        <strain evidence="3">MF-1</strain>
    </source>
</reference>
<evidence type="ECO:0000313" key="4">
    <source>
        <dbReference type="Proteomes" id="UP000765509"/>
    </source>
</evidence>
<dbReference type="Gene3D" id="3.30.420.10">
    <property type="entry name" value="Ribonuclease H-like superfamily/Ribonuclease H"/>
    <property type="match status" value="1"/>
</dbReference>
<dbReference type="AlphaFoldDB" id="A0A9Q3P913"/>
<gene>
    <name evidence="3" type="ORF">O181_090791</name>
</gene>
<keyword evidence="1" id="KW-0694">RNA-binding</keyword>
<accession>A0A9Q3P913</accession>
<comment type="caution">
    <text evidence="3">The sequence shown here is derived from an EMBL/GenBank/DDBJ whole genome shotgun (WGS) entry which is preliminary data.</text>
</comment>
<dbReference type="Proteomes" id="UP000765509">
    <property type="component" value="Unassembled WGS sequence"/>
</dbReference>
<dbReference type="SUPFAM" id="SSF53098">
    <property type="entry name" value="Ribonuclease H-like"/>
    <property type="match status" value="1"/>
</dbReference>
<sequence length="347" mass="40411">MTLTYRTLINTVLHKCHDSIASGNISEDRMLERVKTCSWWPNWRKDVAEYFQACDRCQEENRSTGQKFKMIIQIQEPKSSWEIALMDWVTASPPAGDRSYDACLVLVDRYRKTPMFLPCHKDDTAMDTVIIIWNKVISHTGVFRNIISDRDQKFTSALWKNLHNLFGSKLSLSIGYHPQTDGLAERIIQNLEDMIRRLGAYGLEFKDSDGLNHDWCTLIPALELAYETSIHSSTGKTPKMLEKGWNPRLPYDTLKKDLVDIHPTESIFKMILDKERHHANRCMQDYFKYAKERWDKIHKPPELKVGDLVLVSNLNFKNIKSPKKLKSSFSGPFMIKDYMDLILCNWS</sequence>
<proteinExistence type="predicted"/>
<dbReference type="InterPro" id="IPR050951">
    <property type="entry name" value="Retrovirus_Pol_polyprotein"/>
</dbReference>
<evidence type="ECO:0000256" key="1">
    <source>
        <dbReference type="ARBA" id="ARBA00022884"/>
    </source>
</evidence>
<evidence type="ECO:0000313" key="3">
    <source>
        <dbReference type="EMBL" id="MBW0551076.1"/>
    </source>
</evidence>
<protein>
    <recommendedName>
        <fullName evidence="2">Integrase catalytic domain-containing protein</fullName>
    </recommendedName>
</protein>
<dbReference type="OrthoDB" id="1903608at2759"/>
<dbReference type="InterPro" id="IPR041588">
    <property type="entry name" value="Integrase_H2C2"/>
</dbReference>
<dbReference type="GO" id="GO:0015074">
    <property type="term" value="P:DNA integration"/>
    <property type="evidence" value="ECO:0007669"/>
    <property type="project" value="InterPro"/>
</dbReference>
<dbReference type="InterPro" id="IPR036397">
    <property type="entry name" value="RNaseH_sf"/>
</dbReference>
<dbReference type="Pfam" id="PF17921">
    <property type="entry name" value="Integrase_H2C2"/>
    <property type="match status" value="1"/>
</dbReference>
<organism evidence="3 4">
    <name type="scientific">Austropuccinia psidii MF-1</name>
    <dbReference type="NCBI Taxonomy" id="1389203"/>
    <lineage>
        <taxon>Eukaryota</taxon>
        <taxon>Fungi</taxon>
        <taxon>Dikarya</taxon>
        <taxon>Basidiomycota</taxon>
        <taxon>Pucciniomycotina</taxon>
        <taxon>Pucciniomycetes</taxon>
        <taxon>Pucciniales</taxon>
        <taxon>Sphaerophragmiaceae</taxon>
        <taxon>Austropuccinia</taxon>
    </lineage>
</organism>
<evidence type="ECO:0000259" key="2">
    <source>
        <dbReference type="PROSITE" id="PS50994"/>
    </source>
</evidence>
<dbReference type="PANTHER" id="PTHR37984:SF5">
    <property type="entry name" value="PROTEIN NYNRIN-LIKE"/>
    <property type="match status" value="1"/>
</dbReference>